<name>A0A2U2BXA9_9PROT</name>
<dbReference type="AlphaFoldDB" id="A0A2U2BXA9"/>
<comment type="caution">
    <text evidence="11">The sequence shown here is derived from an EMBL/GenBank/DDBJ whole genome shotgun (WGS) entry which is preliminary data.</text>
</comment>
<feature type="chain" id="PRO_5015546035" description="Agglutination protein" evidence="10">
    <location>
        <begin position="22"/>
        <end position="460"/>
    </location>
</feature>
<evidence type="ECO:0000256" key="9">
    <source>
        <dbReference type="SAM" id="MobiDB-lite"/>
    </source>
</evidence>
<dbReference type="GO" id="GO:0015288">
    <property type="term" value="F:porin activity"/>
    <property type="evidence" value="ECO:0007669"/>
    <property type="project" value="TreeGrafter"/>
</dbReference>
<evidence type="ECO:0000256" key="1">
    <source>
        <dbReference type="ARBA" id="ARBA00004442"/>
    </source>
</evidence>
<evidence type="ECO:0000256" key="4">
    <source>
        <dbReference type="ARBA" id="ARBA00022452"/>
    </source>
</evidence>
<protein>
    <recommendedName>
        <fullName evidence="13">Agglutination protein</fullName>
    </recommendedName>
</protein>
<evidence type="ECO:0000256" key="2">
    <source>
        <dbReference type="ARBA" id="ARBA00007613"/>
    </source>
</evidence>
<dbReference type="GO" id="GO:0009279">
    <property type="term" value="C:cell outer membrane"/>
    <property type="evidence" value="ECO:0007669"/>
    <property type="project" value="UniProtKB-SubCell"/>
</dbReference>
<dbReference type="GO" id="GO:1990281">
    <property type="term" value="C:efflux pump complex"/>
    <property type="evidence" value="ECO:0007669"/>
    <property type="project" value="TreeGrafter"/>
</dbReference>
<comment type="subcellular location">
    <subcellularLocation>
        <location evidence="1">Cell outer membrane</location>
    </subcellularLocation>
</comment>
<dbReference type="SUPFAM" id="SSF56954">
    <property type="entry name" value="Outer membrane efflux proteins (OEP)"/>
    <property type="match status" value="1"/>
</dbReference>
<dbReference type="Proteomes" id="UP000245168">
    <property type="component" value="Unassembled WGS sequence"/>
</dbReference>
<keyword evidence="6" id="KW-0472">Membrane</keyword>
<accession>A0A2U2BXA9</accession>
<evidence type="ECO:0000313" key="12">
    <source>
        <dbReference type="Proteomes" id="UP000245168"/>
    </source>
</evidence>
<proteinExistence type="inferred from homology"/>
<organism evidence="11 12">
    <name type="scientific">Marinicauda salina</name>
    <dbReference type="NCBI Taxonomy" id="2135793"/>
    <lineage>
        <taxon>Bacteria</taxon>
        <taxon>Pseudomonadati</taxon>
        <taxon>Pseudomonadota</taxon>
        <taxon>Alphaproteobacteria</taxon>
        <taxon>Maricaulales</taxon>
        <taxon>Maricaulaceae</taxon>
        <taxon>Marinicauda</taxon>
    </lineage>
</organism>
<feature type="signal peptide" evidence="10">
    <location>
        <begin position="1"/>
        <end position="21"/>
    </location>
</feature>
<dbReference type="Pfam" id="PF02321">
    <property type="entry name" value="OEP"/>
    <property type="match status" value="2"/>
</dbReference>
<comment type="similarity">
    <text evidence="2">Belongs to the outer membrane factor (OMF) (TC 1.B.17) family.</text>
</comment>
<keyword evidence="3" id="KW-0813">Transport</keyword>
<keyword evidence="5" id="KW-0812">Transmembrane</keyword>
<dbReference type="RefSeq" id="WP_109251878.1">
    <property type="nucleotide sequence ID" value="NZ_QEXV01000001.1"/>
</dbReference>
<evidence type="ECO:0000256" key="7">
    <source>
        <dbReference type="ARBA" id="ARBA00023237"/>
    </source>
</evidence>
<reference evidence="12" key="1">
    <citation type="submission" date="2018-05" db="EMBL/GenBank/DDBJ databases">
        <authorList>
            <person name="Liu B.-T."/>
        </authorList>
    </citation>
    <scope>NUCLEOTIDE SEQUENCE [LARGE SCALE GENOMIC DNA]</scope>
    <source>
        <strain evidence="12">WD6-1</strain>
    </source>
</reference>
<feature type="region of interest" description="Disordered" evidence="9">
    <location>
        <begin position="435"/>
        <end position="460"/>
    </location>
</feature>
<sequence length="460" mass="51043">MFRLTACITASAAALLGAASAQEPVNLPTAVEIALNSNPEIHQAIQNREAIAFEENQARGLYRPRVLFEASAGYRELDNPSRDAAGLGDQTLEPLEASLFAEQVLFDGYGRRGELERQAARVDGAAARVLERSEFIALEVAREYINYGLQTRLVELAQENVDFHRQTVERLEEGVAGRTISETDLRQAQERLSAARRRLTEAQRDRVSADITFRRLVGMPVVGYEEPSAYMNVLPSDLDAAIGGARRGNPEIGIAQADISAAEGVLKTARSEYYPTISIEGRARAGQDLDAFEGDTTDFQIRAVMRWTLYNGGINQASAQENLRRVSEERFRLHQVSREIEEEVRLSWDRLEREEELLEVLREQADFSNEVVDGYLSQFDAGQRSLLDLLDAQNTRINVLEALATSRHAHLFAQYRMLASMGDLVETMGLSAPDAARGGHREAVGAPALGAGEDDHRRYP</sequence>
<dbReference type="InterPro" id="IPR051906">
    <property type="entry name" value="TolC-like"/>
</dbReference>
<dbReference type="PANTHER" id="PTHR30026">
    <property type="entry name" value="OUTER MEMBRANE PROTEIN TOLC"/>
    <property type="match status" value="1"/>
</dbReference>
<keyword evidence="4" id="KW-1134">Transmembrane beta strand</keyword>
<evidence type="ECO:0000313" key="11">
    <source>
        <dbReference type="EMBL" id="PWE18604.1"/>
    </source>
</evidence>
<feature type="coiled-coil region" evidence="8">
    <location>
        <begin position="154"/>
        <end position="205"/>
    </location>
</feature>
<gene>
    <name evidence="11" type="ORF">DDZ18_03090</name>
</gene>
<evidence type="ECO:0000256" key="5">
    <source>
        <dbReference type="ARBA" id="ARBA00022692"/>
    </source>
</evidence>
<dbReference type="InterPro" id="IPR003423">
    <property type="entry name" value="OMP_efflux"/>
</dbReference>
<keyword evidence="7" id="KW-0998">Cell outer membrane</keyword>
<dbReference type="PANTHER" id="PTHR30026:SF22">
    <property type="entry name" value="OUTER MEMBRANE EFFLUX PROTEIN"/>
    <property type="match status" value="1"/>
</dbReference>
<dbReference type="GO" id="GO:0015562">
    <property type="term" value="F:efflux transmembrane transporter activity"/>
    <property type="evidence" value="ECO:0007669"/>
    <property type="project" value="InterPro"/>
</dbReference>
<dbReference type="Gene3D" id="1.20.1600.10">
    <property type="entry name" value="Outer membrane efflux proteins (OEP)"/>
    <property type="match status" value="1"/>
</dbReference>
<evidence type="ECO:0000256" key="10">
    <source>
        <dbReference type="SAM" id="SignalP"/>
    </source>
</evidence>
<evidence type="ECO:0000256" key="6">
    <source>
        <dbReference type="ARBA" id="ARBA00023136"/>
    </source>
</evidence>
<evidence type="ECO:0008006" key="13">
    <source>
        <dbReference type="Google" id="ProtNLM"/>
    </source>
</evidence>
<evidence type="ECO:0000256" key="8">
    <source>
        <dbReference type="SAM" id="Coils"/>
    </source>
</evidence>
<keyword evidence="10" id="KW-0732">Signal</keyword>
<keyword evidence="12" id="KW-1185">Reference proteome</keyword>
<dbReference type="EMBL" id="QEXV01000001">
    <property type="protein sequence ID" value="PWE18604.1"/>
    <property type="molecule type" value="Genomic_DNA"/>
</dbReference>
<keyword evidence="8" id="KW-0175">Coiled coil</keyword>
<evidence type="ECO:0000256" key="3">
    <source>
        <dbReference type="ARBA" id="ARBA00022448"/>
    </source>
</evidence>
<dbReference type="OrthoDB" id="9814637at2"/>